<keyword evidence="5" id="KW-1185">Reference proteome</keyword>
<dbReference type="PROSITE" id="PS51419">
    <property type="entry name" value="RAB"/>
    <property type="match status" value="1"/>
</dbReference>
<name>A0AAU9IR23_9CILI</name>
<dbReference type="PROSITE" id="PS51420">
    <property type="entry name" value="RHO"/>
    <property type="match status" value="1"/>
</dbReference>
<dbReference type="Gene3D" id="3.40.50.300">
    <property type="entry name" value="P-loop containing nucleotide triphosphate hydrolases"/>
    <property type="match status" value="1"/>
</dbReference>
<dbReference type="InterPro" id="IPR005225">
    <property type="entry name" value="Small_GTP-bd"/>
</dbReference>
<proteinExistence type="inferred from homology"/>
<dbReference type="PROSITE" id="PS51421">
    <property type="entry name" value="RAS"/>
    <property type="match status" value="1"/>
</dbReference>
<dbReference type="Pfam" id="PF00071">
    <property type="entry name" value="Ras"/>
    <property type="match status" value="1"/>
</dbReference>
<organism evidence="4 5">
    <name type="scientific">Blepharisma stoltei</name>
    <dbReference type="NCBI Taxonomy" id="1481888"/>
    <lineage>
        <taxon>Eukaryota</taxon>
        <taxon>Sar</taxon>
        <taxon>Alveolata</taxon>
        <taxon>Ciliophora</taxon>
        <taxon>Postciliodesmatophora</taxon>
        <taxon>Heterotrichea</taxon>
        <taxon>Heterotrichida</taxon>
        <taxon>Blepharismidae</taxon>
        <taxon>Blepharisma</taxon>
    </lineage>
</organism>
<evidence type="ECO:0000256" key="1">
    <source>
        <dbReference type="ARBA" id="ARBA00006270"/>
    </source>
</evidence>
<accession>A0AAU9IR23</accession>
<evidence type="ECO:0000313" key="5">
    <source>
        <dbReference type="Proteomes" id="UP001162131"/>
    </source>
</evidence>
<dbReference type="PANTHER" id="PTHR47979">
    <property type="entry name" value="DRAB11-RELATED"/>
    <property type="match status" value="1"/>
</dbReference>
<evidence type="ECO:0000313" key="4">
    <source>
        <dbReference type="EMBL" id="CAG9310748.1"/>
    </source>
</evidence>
<dbReference type="GO" id="GO:0003924">
    <property type="term" value="F:GTPase activity"/>
    <property type="evidence" value="ECO:0007669"/>
    <property type="project" value="InterPro"/>
</dbReference>
<sequence length="191" mass="21693">MSYDYLIKGMLIGDSQVGKSNLLLRYAENNFREEYNATIGVEFGTKIKNINELAIKFQLWDTSGQESFRSITRSYYRAVAAAFIVYDVTSRGSFEHLTNWVSEAMANAPRTVVAALVGNKIDREEERKVLFEEGQKFANDHQMIYLETSAKTGWNVDNVFNFVAAEILARIRNGQIDVEDASNGIKISRQK</sequence>
<dbReference type="SMART" id="SM00173">
    <property type="entry name" value="RAS"/>
    <property type="match status" value="1"/>
</dbReference>
<dbReference type="SMART" id="SM00174">
    <property type="entry name" value="RHO"/>
    <property type="match status" value="1"/>
</dbReference>
<dbReference type="AlphaFoldDB" id="A0AAU9IR23"/>
<comment type="similarity">
    <text evidence="1">Belongs to the small GTPase superfamily. Rab family.</text>
</comment>
<comment type="caution">
    <text evidence="4">The sequence shown here is derived from an EMBL/GenBank/DDBJ whole genome shotgun (WGS) entry which is preliminary data.</text>
</comment>
<dbReference type="NCBIfam" id="TIGR00231">
    <property type="entry name" value="small_GTP"/>
    <property type="match status" value="1"/>
</dbReference>
<reference evidence="4" key="1">
    <citation type="submission" date="2021-09" db="EMBL/GenBank/DDBJ databases">
        <authorList>
            <consortium name="AG Swart"/>
            <person name="Singh M."/>
            <person name="Singh A."/>
            <person name="Seah K."/>
            <person name="Emmerich C."/>
        </authorList>
    </citation>
    <scope>NUCLEOTIDE SEQUENCE</scope>
    <source>
        <strain evidence="4">ATCC30299</strain>
    </source>
</reference>
<dbReference type="SMART" id="SM00176">
    <property type="entry name" value="RAN"/>
    <property type="match status" value="1"/>
</dbReference>
<dbReference type="EMBL" id="CAJZBQ010000002">
    <property type="protein sequence ID" value="CAG9310748.1"/>
    <property type="molecule type" value="Genomic_DNA"/>
</dbReference>
<protein>
    <submittedName>
        <fullName evidence="4">Uncharacterized protein</fullName>
    </submittedName>
</protein>
<dbReference type="GO" id="GO:0005525">
    <property type="term" value="F:GTP binding"/>
    <property type="evidence" value="ECO:0007669"/>
    <property type="project" value="UniProtKB-KW"/>
</dbReference>
<evidence type="ECO:0000256" key="2">
    <source>
        <dbReference type="ARBA" id="ARBA00022741"/>
    </source>
</evidence>
<dbReference type="SUPFAM" id="SSF52540">
    <property type="entry name" value="P-loop containing nucleoside triphosphate hydrolases"/>
    <property type="match status" value="1"/>
</dbReference>
<dbReference type="InterPro" id="IPR001806">
    <property type="entry name" value="Small_GTPase"/>
</dbReference>
<evidence type="ECO:0000256" key="3">
    <source>
        <dbReference type="ARBA" id="ARBA00023134"/>
    </source>
</evidence>
<dbReference type="InterPro" id="IPR027417">
    <property type="entry name" value="P-loop_NTPase"/>
</dbReference>
<dbReference type="InterPro" id="IPR050209">
    <property type="entry name" value="Rab_GTPases_membrane_traffic"/>
</dbReference>
<gene>
    <name evidence="4" type="ORF">BSTOLATCC_MIC1588</name>
</gene>
<dbReference type="Proteomes" id="UP001162131">
    <property type="component" value="Unassembled WGS sequence"/>
</dbReference>
<dbReference type="FunFam" id="3.40.50.300:FF:001072">
    <property type="entry name" value="Rab family GTPase"/>
    <property type="match status" value="1"/>
</dbReference>
<dbReference type="SMART" id="SM00175">
    <property type="entry name" value="RAB"/>
    <property type="match status" value="1"/>
</dbReference>
<dbReference type="PRINTS" id="PR00449">
    <property type="entry name" value="RASTRNSFRMNG"/>
</dbReference>
<keyword evidence="2" id="KW-0547">Nucleotide-binding</keyword>
<dbReference type="CDD" id="cd00154">
    <property type="entry name" value="Rab"/>
    <property type="match status" value="1"/>
</dbReference>
<keyword evidence="3" id="KW-0342">GTP-binding</keyword>